<organism evidence="1 2">
    <name type="scientific">Motilimonas cestriensis</name>
    <dbReference type="NCBI Taxonomy" id="2742685"/>
    <lineage>
        <taxon>Bacteria</taxon>
        <taxon>Pseudomonadati</taxon>
        <taxon>Pseudomonadota</taxon>
        <taxon>Gammaproteobacteria</taxon>
        <taxon>Alteromonadales</taxon>
        <taxon>Alteromonadales genera incertae sedis</taxon>
        <taxon>Motilimonas</taxon>
    </lineage>
</organism>
<dbReference type="RefSeq" id="WP_233052045.1">
    <property type="nucleotide sequence ID" value="NZ_JAIMJA010000005.1"/>
</dbReference>
<comment type="caution">
    <text evidence="1">The sequence shown here is derived from an EMBL/GenBank/DDBJ whole genome shotgun (WGS) entry which is preliminary data.</text>
</comment>
<dbReference type="EMBL" id="JAIMJA010000005">
    <property type="protein sequence ID" value="MCE2594507.1"/>
    <property type="molecule type" value="Genomic_DNA"/>
</dbReference>
<protein>
    <submittedName>
        <fullName evidence="1">Uncharacterized protein</fullName>
    </submittedName>
</protein>
<proteinExistence type="predicted"/>
<keyword evidence="2" id="KW-1185">Reference proteome</keyword>
<sequence length="112" mass="12889">MKKLILSLLFFTFILATSPQLIYWWGLSKINGLPVPSKVKLSKERELEIWLTNHNTGTPTSKPISPYGYAALFYCVGNNSVEDEICFQNYPSLKISYLVAREHVYNKLEDRS</sequence>
<evidence type="ECO:0000313" key="2">
    <source>
        <dbReference type="Proteomes" id="UP001201273"/>
    </source>
</evidence>
<name>A0ABS8W8S4_9GAMM</name>
<gene>
    <name evidence="1" type="ORF">K6Y31_06740</name>
</gene>
<reference evidence="1 2" key="1">
    <citation type="journal article" date="2022" name="Environ. Microbiol. Rep.">
        <title>Eco-phylogenetic analyses reveal divergent evolution of vitamin B12 metabolism in the marine bacterial family 'Psychromonadaceae'.</title>
        <authorList>
            <person name="Jin X."/>
            <person name="Yang Y."/>
            <person name="Cao H."/>
            <person name="Gao B."/>
            <person name="Zhao Z."/>
        </authorList>
    </citation>
    <scope>NUCLEOTIDE SEQUENCE [LARGE SCALE GENOMIC DNA]</scope>
    <source>
        <strain evidence="1 2">MKS20</strain>
    </source>
</reference>
<dbReference type="Proteomes" id="UP001201273">
    <property type="component" value="Unassembled WGS sequence"/>
</dbReference>
<accession>A0ABS8W8S4</accession>
<evidence type="ECO:0000313" key="1">
    <source>
        <dbReference type="EMBL" id="MCE2594507.1"/>
    </source>
</evidence>